<comment type="caution">
    <text evidence="7">The sequence shown here is derived from an EMBL/GenBank/DDBJ whole genome shotgun (WGS) entry which is preliminary data.</text>
</comment>
<dbReference type="SUPFAM" id="SSF53474">
    <property type="entry name" value="alpha/beta-Hydrolases"/>
    <property type="match status" value="1"/>
</dbReference>
<feature type="chain" id="PRO_5046504285" evidence="5">
    <location>
        <begin position="36"/>
        <end position="539"/>
    </location>
</feature>
<evidence type="ECO:0000313" key="8">
    <source>
        <dbReference type="Proteomes" id="UP000627838"/>
    </source>
</evidence>
<evidence type="ECO:0000256" key="1">
    <source>
        <dbReference type="ARBA" id="ARBA00010088"/>
    </source>
</evidence>
<evidence type="ECO:0000256" key="4">
    <source>
        <dbReference type="SAM" id="MobiDB-lite"/>
    </source>
</evidence>
<dbReference type="EMBL" id="JADBDZ010000001">
    <property type="protein sequence ID" value="MBE1534825.1"/>
    <property type="molecule type" value="Genomic_DNA"/>
</dbReference>
<feature type="region of interest" description="Disordered" evidence="4">
    <location>
        <begin position="518"/>
        <end position="539"/>
    </location>
</feature>
<protein>
    <submittedName>
        <fullName evidence="7">Pimeloyl-ACP methyl ester carboxylesterase</fullName>
    </submittedName>
</protein>
<evidence type="ECO:0000313" key="7">
    <source>
        <dbReference type="EMBL" id="MBE1534825.1"/>
    </source>
</evidence>
<dbReference type="InterPro" id="IPR029058">
    <property type="entry name" value="AB_hydrolase_fold"/>
</dbReference>
<keyword evidence="8" id="KW-1185">Reference proteome</keyword>
<dbReference type="RefSeq" id="WP_192761133.1">
    <property type="nucleotide sequence ID" value="NZ_JADBDZ010000001.1"/>
</dbReference>
<name>A0ABR9JXL3_9ACTN</name>
<sequence>MPNDAAKRLTTKRLTTKRLIAGTAAAAIALGLAGAAEPLESAALVSTVPRSAATTATTAPASGVRWEPCPADDPVAGDRLKGLQCAEVRVPLDHDRPDGKQITLALSRAPHTARESKGAVLLNRGGPGAYGRDLPAMFATGMPADVAASYDWIGFDPRGVGASEPALICDETYRNPGRAMPDPVPANAEEERARVARARAFARSCADEHGEMLPHMGTAEQARDIDAIRRALGREKLGYVGYSYGAYLGALYATMFPGRVGRMVLDSVPRPSGAWYQNNLDQNVAFEDRIRAFFAWVARHDETYRLGTTAAGVRAAYERARAALAAEPAGGRIGPAELDGLFLADGYADRTWDAHARVLAAYAVHGDSGPLRAAWEPPTRLDLNGYAVYTAVECRDGTWPRDWSRWHADAEHQYRSGHRFETWSNTWYNAPCAFWAVPGGPRPDVWGARSLPPILLVQATEDAATPYEGAVETHLRFPTSRLLAQEGGGNHGVTLTGDMCVDGAVAAYLRSGALPASRPGPDATCEAGPPPAAGGTGAG</sequence>
<evidence type="ECO:0000256" key="5">
    <source>
        <dbReference type="SAM" id="SignalP"/>
    </source>
</evidence>
<organism evidence="7 8">
    <name type="scientific">Actinomadura algeriensis</name>
    <dbReference type="NCBI Taxonomy" id="1679523"/>
    <lineage>
        <taxon>Bacteria</taxon>
        <taxon>Bacillati</taxon>
        <taxon>Actinomycetota</taxon>
        <taxon>Actinomycetes</taxon>
        <taxon>Streptosporangiales</taxon>
        <taxon>Thermomonosporaceae</taxon>
        <taxon>Actinomadura</taxon>
    </lineage>
</organism>
<reference evidence="7 8" key="1">
    <citation type="submission" date="2020-10" db="EMBL/GenBank/DDBJ databases">
        <title>Sequencing the genomes of 1000 actinobacteria strains.</title>
        <authorList>
            <person name="Klenk H.-P."/>
        </authorList>
    </citation>
    <scope>NUCLEOTIDE SEQUENCE [LARGE SCALE GENOMIC DNA]</scope>
    <source>
        <strain evidence="7 8">DSM 46744</strain>
    </source>
</reference>
<keyword evidence="2 5" id="KW-0732">Signal</keyword>
<dbReference type="PANTHER" id="PTHR43248">
    <property type="entry name" value="2-SUCCINYL-6-HYDROXY-2,4-CYCLOHEXADIENE-1-CARBOXYLATE SYNTHASE"/>
    <property type="match status" value="1"/>
</dbReference>
<feature type="domain" description="Peptidase S33 tripeptidyl aminopeptidase-like C-terminal" evidence="6">
    <location>
        <begin position="423"/>
        <end position="525"/>
    </location>
</feature>
<keyword evidence="3" id="KW-0378">Hydrolase</keyword>
<dbReference type="PANTHER" id="PTHR43248:SF29">
    <property type="entry name" value="TRIPEPTIDYL AMINOPEPTIDASE"/>
    <property type="match status" value="1"/>
</dbReference>
<evidence type="ECO:0000256" key="3">
    <source>
        <dbReference type="ARBA" id="ARBA00022801"/>
    </source>
</evidence>
<dbReference type="InterPro" id="IPR013595">
    <property type="entry name" value="Pept_S33_TAP-like_C"/>
</dbReference>
<comment type="similarity">
    <text evidence="1">Belongs to the peptidase S33 family.</text>
</comment>
<dbReference type="Proteomes" id="UP000627838">
    <property type="component" value="Unassembled WGS sequence"/>
</dbReference>
<gene>
    <name evidence="7" type="ORF">H4W34_004658</name>
</gene>
<feature type="signal peptide" evidence="5">
    <location>
        <begin position="1"/>
        <end position="35"/>
    </location>
</feature>
<accession>A0ABR9JXL3</accession>
<proteinExistence type="inferred from homology"/>
<dbReference type="InterPro" id="IPR051601">
    <property type="entry name" value="Serine_prot/Carboxylest_S33"/>
</dbReference>
<dbReference type="Pfam" id="PF08386">
    <property type="entry name" value="Abhydrolase_4"/>
    <property type="match status" value="1"/>
</dbReference>
<dbReference type="Gene3D" id="3.40.50.1820">
    <property type="entry name" value="alpha/beta hydrolase"/>
    <property type="match status" value="1"/>
</dbReference>
<evidence type="ECO:0000256" key="2">
    <source>
        <dbReference type="ARBA" id="ARBA00022729"/>
    </source>
</evidence>
<evidence type="ECO:0000259" key="6">
    <source>
        <dbReference type="Pfam" id="PF08386"/>
    </source>
</evidence>